<dbReference type="AlphaFoldDB" id="A0A395HVL1"/>
<dbReference type="PANTHER" id="PTHR37017">
    <property type="entry name" value="AB HYDROLASE-1 DOMAIN-CONTAINING PROTEIN-RELATED"/>
    <property type="match status" value="1"/>
</dbReference>
<dbReference type="Proteomes" id="UP000248961">
    <property type="component" value="Unassembled WGS sequence"/>
</dbReference>
<keyword evidence="2" id="KW-0378">Hydrolase</keyword>
<evidence type="ECO:0000313" key="3">
    <source>
        <dbReference type="Proteomes" id="UP000248961"/>
    </source>
</evidence>
<dbReference type="VEuPathDB" id="FungiDB:BO97DRAFT_444362"/>
<evidence type="ECO:0000259" key="1">
    <source>
        <dbReference type="Pfam" id="PF12697"/>
    </source>
</evidence>
<dbReference type="RefSeq" id="XP_025550032.1">
    <property type="nucleotide sequence ID" value="XM_025698454.1"/>
</dbReference>
<keyword evidence="3" id="KW-1185">Reference proteome</keyword>
<protein>
    <submittedName>
        <fullName evidence="2">Alpha/beta-hydrolase</fullName>
    </submittedName>
</protein>
<dbReference type="EMBL" id="KZ824292">
    <property type="protein sequence ID" value="RAL10878.1"/>
    <property type="molecule type" value="Genomic_DNA"/>
</dbReference>
<dbReference type="InterPro" id="IPR052897">
    <property type="entry name" value="Sec-Metab_Biosynth_Hydrolase"/>
</dbReference>
<dbReference type="GeneID" id="37202743"/>
<sequence length="266" mass="29216">MLRPAVVIVPGSWHRPQHYQRLIDEFAKANYQAVGVTMPSVDSSPPSTSWIPDAEAVRKVILSYLDAGRDVITIAHSFSGIPMSEAVKGLGKSAREKQGLQSGVLHLMYMCAMALPEGQNHIGQVKPQTPEEEELERQRQEYLAEHGGMRFTEGGDGAMILDGNAIREVFYNRCDPADVDEAVGLLGSYPVGPLSVPVTYTAYCEIPSTYIVCENDRALPSLVQERMIAQSEGALKVERCQEGHSPFLSDPRFIVDCVRRAAGENV</sequence>
<feature type="domain" description="AB hydrolase-1" evidence="1">
    <location>
        <begin position="6"/>
        <end position="256"/>
    </location>
</feature>
<proteinExistence type="predicted"/>
<dbReference type="InterPro" id="IPR000073">
    <property type="entry name" value="AB_hydrolase_1"/>
</dbReference>
<evidence type="ECO:0000313" key="2">
    <source>
        <dbReference type="EMBL" id="RAL10878.1"/>
    </source>
</evidence>
<dbReference type="OrthoDB" id="408373at2759"/>
<dbReference type="SUPFAM" id="SSF53474">
    <property type="entry name" value="alpha/beta-Hydrolases"/>
    <property type="match status" value="1"/>
</dbReference>
<organism evidence="2 3">
    <name type="scientific">Aspergillus homomorphus (strain CBS 101889)</name>
    <dbReference type="NCBI Taxonomy" id="1450537"/>
    <lineage>
        <taxon>Eukaryota</taxon>
        <taxon>Fungi</taxon>
        <taxon>Dikarya</taxon>
        <taxon>Ascomycota</taxon>
        <taxon>Pezizomycotina</taxon>
        <taxon>Eurotiomycetes</taxon>
        <taxon>Eurotiomycetidae</taxon>
        <taxon>Eurotiales</taxon>
        <taxon>Aspergillaceae</taxon>
        <taxon>Aspergillus</taxon>
        <taxon>Aspergillus subgen. Circumdati</taxon>
    </lineage>
</organism>
<accession>A0A395HVL1</accession>
<name>A0A395HVL1_ASPHC</name>
<dbReference type="PANTHER" id="PTHR37017:SF11">
    <property type="entry name" value="ESTERASE_LIPASE_THIOESTERASE DOMAIN-CONTAINING PROTEIN"/>
    <property type="match status" value="1"/>
</dbReference>
<dbReference type="STRING" id="1450537.A0A395HVL1"/>
<dbReference type="Gene3D" id="3.40.50.1820">
    <property type="entry name" value="alpha/beta hydrolase"/>
    <property type="match status" value="1"/>
</dbReference>
<gene>
    <name evidence="2" type="ORF">BO97DRAFT_444362</name>
</gene>
<dbReference type="GO" id="GO:0016787">
    <property type="term" value="F:hydrolase activity"/>
    <property type="evidence" value="ECO:0007669"/>
    <property type="project" value="UniProtKB-KW"/>
</dbReference>
<dbReference type="InterPro" id="IPR029058">
    <property type="entry name" value="AB_hydrolase_fold"/>
</dbReference>
<dbReference type="Pfam" id="PF12697">
    <property type="entry name" value="Abhydrolase_6"/>
    <property type="match status" value="1"/>
</dbReference>
<reference evidence="2 3" key="1">
    <citation type="submission" date="2018-02" db="EMBL/GenBank/DDBJ databases">
        <title>The genomes of Aspergillus section Nigri reveals drivers in fungal speciation.</title>
        <authorList>
            <consortium name="DOE Joint Genome Institute"/>
            <person name="Vesth T.C."/>
            <person name="Nybo J."/>
            <person name="Theobald S."/>
            <person name="Brandl J."/>
            <person name="Frisvad J.C."/>
            <person name="Nielsen K.F."/>
            <person name="Lyhne E.K."/>
            <person name="Kogle M.E."/>
            <person name="Kuo A."/>
            <person name="Riley R."/>
            <person name="Clum A."/>
            <person name="Nolan M."/>
            <person name="Lipzen A."/>
            <person name="Salamov A."/>
            <person name="Henrissat B."/>
            <person name="Wiebenga A."/>
            <person name="De vries R.P."/>
            <person name="Grigoriev I.V."/>
            <person name="Mortensen U.H."/>
            <person name="Andersen M.R."/>
            <person name="Baker S.E."/>
        </authorList>
    </citation>
    <scope>NUCLEOTIDE SEQUENCE [LARGE SCALE GENOMIC DNA]</scope>
    <source>
        <strain evidence="2 3">CBS 101889</strain>
    </source>
</reference>